<evidence type="ECO:0000313" key="3">
    <source>
        <dbReference type="EMBL" id="GAA0321789.1"/>
    </source>
</evidence>
<reference evidence="3 4" key="1">
    <citation type="journal article" date="2019" name="Int. J. Syst. Evol. Microbiol.">
        <title>The Global Catalogue of Microorganisms (GCM) 10K type strain sequencing project: providing services to taxonomists for standard genome sequencing and annotation.</title>
        <authorList>
            <consortium name="The Broad Institute Genomics Platform"/>
            <consortium name="The Broad Institute Genome Sequencing Center for Infectious Disease"/>
            <person name="Wu L."/>
            <person name="Ma J."/>
        </authorList>
    </citation>
    <scope>NUCLEOTIDE SEQUENCE [LARGE SCALE GENOMIC DNA]</scope>
    <source>
        <strain evidence="3 4">JCM 9731</strain>
    </source>
</reference>
<comment type="caution">
    <text evidence="3">The sequence shown here is derived from an EMBL/GenBank/DDBJ whole genome shotgun (WGS) entry which is preliminary data.</text>
</comment>
<dbReference type="Proteomes" id="UP001500782">
    <property type="component" value="Unassembled WGS sequence"/>
</dbReference>
<proteinExistence type="predicted"/>
<protein>
    <recommendedName>
        <fullName evidence="5">DUF2680 domain-containing protein</fullName>
    </recommendedName>
</protein>
<evidence type="ECO:0008006" key="5">
    <source>
        <dbReference type="Google" id="ProtNLM"/>
    </source>
</evidence>
<name>A0ABN0W0F9_9BACI</name>
<keyword evidence="2" id="KW-0732">Signal</keyword>
<evidence type="ECO:0000313" key="4">
    <source>
        <dbReference type="Proteomes" id="UP001500782"/>
    </source>
</evidence>
<dbReference type="Pfam" id="PF10925">
    <property type="entry name" value="DUF2680"/>
    <property type="match status" value="1"/>
</dbReference>
<gene>
    <name evidence="3" type="ORF">GCM10008967_10370</name>
</gene>
<accession>A0ABN0W0F9</accession>
<feature type="chain" id="PRO_5046805912" description="DUF2680 domain-containing protein" evidence="2">
    <location>
        <begin position="22"/>
        <end position="123"/>
    </location>
</feature>
<dbReference type="RefSeq" id="WP_343796976.1">
    <property type="nucleotide sequence ID" value="NZ_BAAADJ010000010.1"/>
</dbReference>
<evidence type="ECO:0000256" key="1">
    <source>
        <dbReference type="SAM" id="MobiDB-lite"/>
    </source>
</evidence>
<feature type="compositionally biased region" description="Basic and acidic residues" evidence="1">
    <location>
        <begin position="97"/>
        <end position="116"/>
    </location>
</feature>
<feature type="region of interest" description="Disordered" evidence="1">
    <location>
        <begin position="97"/>
        <end position="123"/>
    </location>
</feature>
<keyword evidence="4" id="KW-1185">Reference proteome</keyword>
<feature type="signal peptide" evidence="2">
    <location>
        <begin position="1"/>
        <end position="21"/>
    </location>
</feature>
<dbReference type="InterPro" id="IPR024485">
    <property type="entry name" value="DUF2680"/>
</dbReference>
<organism evidence="3 4">
    <name type="scientific">Bacillus carboniphilus</name>
    <dbReference type="NCBI Taxonomy" id="86663"/>
    <lineage>
        <taxon>Bacteria</taxon>
        <taxon>Bacillati</taxon>
        <taxon>Bacillota</taxon>
        <taxon>Bacilli</taxon>
        <taxon>Bacillales</taxon>
        <taxon>Bacillaceae</taxon>
        <taxon>Bacillus</taxon>
    </lineage>
</organism>
<dbReference type="EMBL" id="BAAADJ010000010">
    <property type="protein sequence ID" value="GAA0321789.1"/>
    <property type="molecule type" value="Genomic_DNA"/>
</dbReference>
<evidence type="ECO:0000256" key="2">
    <source>
        <dbReference type="SAM" id="SignalP"/>
    </source>
</evidence>
<sequence length="123" mass="14232">MKRKLAALVMGAVMVAMSANAIPAQANKMSADNQQQQQPKVELTEKQQGELAALYQEINKLKKQVLDKYVEFGSMTKEQADKVKSWIDQHYKRMEENGFKPMERHHFHRDHDKDDKDDNGDDD</sequence>